<dbReference type="AlphaFoldDB" id="X1FQM6"/>
<dbReference type="EMBL" id="BARU01006454">
    <property type="protein sequence ID" value="GAH47297.1"/>
    <property type="molecule type" value="Genomic_DNA"/>
</dbReference>
<protein>
    <submittedName>
        <fullName evidence="1">Uncharacterized protein</fullName>
    </submittedName>
</protein>
<reference evidence="1" key="1">
    <citation type="journal article" date="2014" name="Front. Microbiol.">
        <title>High frequency of phylogenetically diverse reductive dehalogenase-homologous genes in deep subseafloor sedimentary metagenomes.</title>
        <authorList>
            <person name="Kawai M."/>
            <person name="Futagami T."/>
            <person name="Toyoda A."/>
            <person name="Takaki Y."/>
            <person name="Nishi S."/>
            <person name="Hori S."/>
            <person name="Arai W."/>
            <person name="Tsubouchi T."/>
            <person name="Morono Y."/>
            <person name="Uchiyama I."/>
            <person name="Ito T."/>
            <person name="Fujiyama A."/>
            <person name="Inagaki F."/>
            <person name="Takami H."/>
        </authorList>
    </citation>
    <scope>NUCLEOTIDE SEQUENCE</scope>
    <source>
        <strain evidence="1">Expedition CK06-06</strain>
    </source>
</reference>
<organism evidence="1">
    <name type="scientific">marine sediment metagenome</name>
    <dbReference type="NCBI Taxonomy" id="412755"/>
    <lineage>
        <taxon>unclassified sequences</taxon>
        <taxon>metagenomes</taxon>
        <taxon>ecological metagenomes</taxon>
    </lineage>
</organism>
<name>X1FQM6_9ZZZZ</name>
<proteinExistence type="predicted"/>
<accession>X1FQM6</accession>
<gene>
    <name evidence="1" type="ORF">S03H2_12703</name>
</gene>
<comment type="caution">
    <text evidence="1">The sequence shown here is derived from an EMBL/GenBank/DDBJ whole genome shotgun (WGS) entry which is preliminary data.</text>
</comment>
<sequence length="186" mass="21585">EILKLMITEKEAGILLYLPGTVEEVQNRSGEDLDQAKSVLEKCFRNGIVVRTKQRKDEFRYAFPDIYDDTIVSDHRNNALGTRYKELWSQWTKEQREHREFEIDPDAPPGRRVIPISEMVHDHDTILPFEDAKAIVEASQCRVVQQCPCRYRTRACDYPVDDICLLFDGLAEDAIEMPVNHCILFA</sequence>
<feature type="non-terminal residue" evidence="1">
    <location>
        <position position="1"/>
    </location>
</feature>
<evidence type="ECO:0000313" key="1">
    <source>
        <dbReference type="EMBL" id="GAH47297.1"/>
    </source>
</evidence>